<proteinExistence type="predicted"/>
<dbReference type="EnsemblProtists" id="HpaT808987">
    <property type="protein sequence ID" value="HpaP808987"/>
    <property type="gene ID" value="HpaG808987"/>
</dbReference>
<dbReference type="VEuPathDB" id="FungiDB:HpaG808987"/>
<dbReference type="EMBL" id="JH598638">
    <property type="status" value="NOT_ANNOTATED_CDS"/>
    <property type="molecule type" value="Genomic_DNA"/>
</dbReference>
<sequence>MDTRYLSIFNQGKRQLLIHYICFSLFINLKAFVLLPLRVYCKQGRYNDASSIFCVVCRFLCENVALSISSGPFGLIINMCHGHVISYE</sequence>
<protein>
    <submittedName>
        <fullName evidence="2">Uncharacterized protein</fullName>
    </submittedName>
</protein>
<dbReference type="Proteomes" id="UP000011713">
    <property type="component" value="Unassembled WGS sequence"/>
</dbReference>
<keyword evidence="1" id="KW-0812">Transmembrane</keyword>
<name>M4BRE7_HYAAE</name>
<evidence type="ECO:0000313" key="2">
    <source>
        <dbReference type="EnsemblProtists" id="HpaP808987"/>
    </source>
</evidence>
<dbReference type="InParanoid" id="M4BRE7"/>
<feature type="transmembrane region" description="Helical" evidence="1">
    <location>
        <begin position="16"/>
        <end position="37"/>
    </location>
</feature>
<keyword evidence="3" id="KW-1185">Reference proteome</keyword>
<dbReference type="AlphaFoldDB" id="M4BRE7"/>
<organism evidence="2 3">
    <name type="scientific">Hyaloperonospora arabidopsidis (strain Emoy2)</name>
    <name type="common">Downy mildew agent</name>
    <name type="synonym">Peronospora arabidopsidis</name>
    <dbReference type="NCBI Taxonomy" id="559515"/>
    <lineage>
        <taxon>Eukaryota</taxon>
        <taxon>Sar</taxon>
        <taxon>Stramenopiles</taxon>
        <taxon>Oomycota</taxon>
        <taxon>Peronosporomycetes</taxon>
        <taxon>Peronosporales</taxon>
        <taxon>Peronosporaceae</taxon>
        <taxon>Hyaloperonospora</taxon>
    </lineage>
</organism>
<keyword evidence="1" id="KW-1133">Transmembrane helix</keyword>
<keyword evidence="1" id="KW-0472">Membrane</keyword>
<evidence type="ECO:0000313" key="3">
    <source>
        <dbReference type="Proteomes" id="UP000011713"/>
    </source>
</evidence>
<reference evidence="2" key="2">
    <citation type="submission" date="2015-06" db="UniProtKB">
        <authorList>
            <consortium name="EnsemblProtists"/>
        </authorList>
    </citation>
    <scope>IDENTIFICATION</scope>
    <source>
        <strain evidence="2">Emoy2</strain>
    </source>
</reference>
<evidence type="ECO:0000256" key="1">
    <source>
        <dbReference type="SAM" id="Phobius"/>
    </source>
</evidence>
<reference evidence="3" key="1">
    <citation type="journal article" date="2010" name="Science">
        <title>Signatures of adaptation to obligate biotrophy in the Hyaloperonospora arabidopsidis genome.</title>
        <authorList>
            <person name="Baxter L."/>
            <person name="Tripathy S."/>
            <person name="Ishaque N."/>
            <person name="Boot N."/>
            <person name="Cabral A."/>
            <person name="Kemen E."/>
            <person name="Thines M."/>
            <person name="Ah-Fong A."/>
            <person name="Anderson R."/>
            <person name="Badejoko W."/>
            <person name="Bittner-Eddy P."/>
            <person name="Boore J.L."/>
            <person name="Chibucos M.C."/>
            <person name="Coates M."/>
            <person name="Dehal P."/>
            <person name="Delehaunty K."/>
            <person name="Dong S."/>
            <person name="Downton P."/>
            <person name="Dumas B."/>
            <person name="Fabro G."/>
            <person name="Fronick C."/>
            <person name="Fuerstenberg S.I."/>
            <person name="Fulton L."/>
            <person name="Gaulin E."/>
            <person name="Govers F."/>
            <person name="Hughes L."/>
            <person name="Humphray S."/>
            <person name="Jiang R.H."/>
            <person name="Judelson H."/>
            <person name="Kamoun S."/>
            <person name="Kyung K."/>
            <person name="Meijer H."/>
            <person name="Minx P."/>
            <person name="Morris P."/>
            <person name="Nelson J."/>
            <person name="Phuntumart V."/>
            <person name="Qutob D."/>
            <person name="Rehmany A."/>
            <person name="Rougon-Cardoso A."/>
            <person name="Ryden P."/>
            <person name="Torto-Alalibo T."/>
            <person name="Studholme D."/>
            <person name="Wang Y."/>
            <person name="Win J."/>
            <person name="Wood J."/>
            <person name="Clifton S.W."/>
            <person name="Rogers J."/>
            <person name="Van den Ackerveken G."/>
            <person name="Jones J.D."/>
            <person name="McDowell J.M."/>
            <person name="Beynon J."/>
            <person name="Tyler B.M."/>
        </authorList>
    </citation>
    <scope>NUCLEOTIDE SEQUENCE [LARGE SCALE GENOMIC DNA]</scope>
    <source>
        <strain evidence="3">Emoy2</strain>
    </source>
</reference>
<accession>M4BRE7</accession>
<dbReference type="HOGENOM" id="CLU_2473774_0_0_1"/>